<dbReference type="GO" id="GO:0016874">
    <property type="term" value="F:ligase activity"/>
    <property type="evidence" value="ECO:0007669"/>
    <property type="project" value="UniProtKB-KW"/>
</dbReference>
<evidence type="ECO:0000259" key="3">
    <source>
        <dbReference type="PROSITE" id="PS50975"/>
    </source>
</evidence>
<dbReference type="RefSeq" id="WP_344693312.1">
    <property type="nucleotide sequence ID" value="NZ_BAABBF010000004.1"/>
</dbReference>
<evidence type="ECO:0000256" key="2">
    <source>
        <dbReference type="PROSITE-ProRule" id="PRU00409"/>
    </source>
</evidence>
<protein>
    <submittedName>
        <fullName evidence="4">Acetate--CoA ligase family protein</fullName>
    </submittedName>
</protein>
<dbReference type="Pfam" id="PF13607">
    <property type="entry name" value="Succ_CoA_lig"/>
    <property type="match status" value="1"/>
</dbReference>
<dbReference type="InterPro" id="IPR016102">
    <property type="entry name" value="Succinyl-CoA_synth-like"/>
</dbReference>
<dbReference type="Gene3D" id="3.30.1490.20">
    <property type="entry name" value="ATP-grasp fold, A domain"/>
    <property type="match status" value="1"/>
</dbReference>
<dbReference type="Gene3D" id="3.30.470.20">
    <property type="entry name" value="ATP-grasp fold, B domain"/>
    <property type="match status" value="1"/>
</dbReference>
<dbReference type="Pfam" id="PF13380">
    <property type="entry name" value="CoA_binding_2"/>
    <property type="match status" value="1"/>
</dbReference>
<reference evidence="5" key="1">
    <citation type="journal article" date="2019" name="Int. J. Syst. Evol. Microbiol.">
        <title>The Global Catalogue of Microorganisms (GCM) 10K type strain sequencing project: providing services to taxonomists for standard genome sequencing and annotation.</title>
        <authorList>
            <consortium name="The Broad Institute Genomics Platform"/>
            <consortium name="The Broad Institute Genome Sequencing Center for Infectious Disease"/>
            <person name="Wu L."/>
            <person name="Ma J."/>
        </authorList>
    </citation>
    <scope>NUCLEOTIDE SEQUENCE [LARGE SCALE GENOMIC DNA]</scope>
    <source>
        <strain evidence="5">JCM 17498</strain>
    </source>
</reference>
<dbReference type="InterPro" id="IPR032875">
    <property type="entry name" value="Succ_CoA_lig_flav_dom"/>
</dbReference>
<dbReference type="InterPro" id="IPR013815">
    <property type="entry name" value="ATP_grasp_subdomain_1"/>
</dbReference>
<name>A0ABP7DY11_9SPHN</name>
<evidence type="ECO:0000313" key="4">
    <source>
        <dbReference type="EMBL" id="GAA3711556.1"/>
    </source>
</evidence>
<keyword evidence="4" id="KW-0436">Ligase</keyword>
<accession>A0ABP7DY11</accession>
<dbReference type="Gene3D" id="3.40.50.261">
    <property type="entry name" value="Succinyl-CoA synthetase domains"/>
    <property type="match status" value="2"/>
</dbReference>
<evidence type="ECO:0000313" key="5">
    <source>
        <dbReference type="Proteomes" id="UP001500523"/>
    </source>
</evidence>
<proteinExistence type="predicted"/>
<feature type="domain" description="ATP-grasp" evidence="3">
    <location>
        <begin position="492"/>
        <end position="545"/>
    </location>
</feature>
<keyword evidence="2" id="KW-0067">ATP-binding</keyword>
<dbReference type="SUPFAM" id="SSF52210">
    <property type="entry name" value="Succinyl-CoA synthetase domains"/>
    <property type="match status" value="2"/>
</dbReference>
<dbReference type="EMBL" id="BAABBF010000004">
    <property type="protein sequence ID" value="GAA3711556.1"/>
    <property type="molecule type" value="Genomic_DNA"/>
</dbReference>
<dbReference type="Gene3D" id="3.40.50.720">
    <property type="entry name" value="NAD(P)-binding Rossmann-like Domain"/>
    <property type="match status" value="1"/>
</dbReference>
<keyword evidence="1" id="KW-0816">Tricarboxylic acid cycle</keyword>
<dbReference type="SUPFAM" id="SSF51735">
    <property type="entry name" value="NAD(P)-binding Rossmann-fold domains"/>
    <property type="match status" value="1"/>
</dbReference>
<dbReference type="SUPFAM" id="SSF56059">
    <property type="entry name" value="Glutathione synthetase ATP-binding domain-like"/>
    <property type="match status" value="1"/>
</dbReference>
<dbReference type="PANTHER" id="PTHR42793:SF1">
    <property type="entry name" value="PEPTIDYL-LYSINE N-ACETYLTRANSFERASE PATZ"/>
    <property type="match status" value="1"/>
</dbReference>
<evidence type="ECO:0000256" key="1">
    <source>
        <dbReference type="ARBA" id="ARBA00022532"/>
    </source>
</evidence>
<dbReference type="PROSITE" id="PS50975">
    <property type="entry name" value="ATP_GRASP"/>
    <property type="match status" value="1"/>
</dbReference>
<gene>
    <name evidence="4" type="ORF">GCM10022268_20700</name>
</gene>
<dbReference type="Proteomes" id="UP001500523">
    <property type="component" value="Unassembled WGS sequence"/>
</dbReference>
<dbReference type="InterPro" id="IPR036291">
    <property type="entry name" value="NAD(P)-bd_dom_sf"/>
</dbReference>
<keyword evidence="2" id="KW-0547">Nucleotide-binding</keyword>
<comment type="caution">
    <text evidence="4">The sequence shown here is derived from an EMBL/GenBank/DDBJ whole genome shotgun (WGS) entry which is preliminary data.</text>
</comment>
<dbReference type="SMART" id="SM00881">
    <property type="entry name" value="CoA_binding"/>
    <property type="match status" value="1"/>
</dbReference>
<dbReference type="Pfam" id="PF13549">
    <property type="entry name" value="ATP-grasp_5"/>
    <property type="match status" value="1"/>
</dbReference>
<dbReference type="InterPro" id="IPR003781">
    <property type="entry name" value="CoA-bd"/>
</dbReference>
<sequence length="703" mass="73107">MTIASLDRLLRPRSIAIVGASDKPGALGASVLTNLERQGYAGDIHLINPKRDMIGGRACINSIADLPDGVDAAVLAIPRVAVLDTVRALAARGVGAAIIFSAGFAEGGAEGMAEQQELARIADAAGMVIEGPNCLGLVNFIDGIPLTFVELPPVKIDSGKRIGIVSQSGAMAAVLGVSLISRALPLSFSVSTGNEAASGVEDYVDYLIDHDDTRVIAMIVEQFRKPARFLDAARRARAAGKHIVLLHPGQSSAARESAATHTGAMAGDYAVMRTLVQRAGVIFAETLEELADIAEIALRCATLPQGGTAVIVESGAFKALTLDFCEQIGLSLPAIHDADSLALRAAIPDFVPVSNPLDVTAQGLVDPDLYRRTIAALVDDDRFGTIIVPLIQTDPGTSRIKFPTIAAAIRDMAPAKPVIVVGLDEGAEVPAAYIDELRALGVPYFPTTERVYRAVKRLSDRAARDFAAADGAPTPLPALAGAGGVVPEYRAKALLGPLGIPFPQATLATTAAEALAAAEAMGWPVVLKAQSADLSHKSDAGGVIVGLADPAALAAGWDRLAANIAHHRPGLILDGVLVEKMGERGTELIVGARNDPEWGPVILLGFGGVMAELLHDVRLVPHDLTRDAIVAELRQLKSAALFDGFRGSPALDVDAVADIVIAIGRLLSAEPAIREIDLNPVLVYPVGRGAVALDALMLLDTGG</sequence>
<organism evidence="4 5">
    <name type="scientific">Sphingomonas cynarae</name>
    <dbReference type="NCBI Taxonomy" id="930197"/>
    <lineage>
        <taxon>Bacteria</taxon>
        <taxon>Pseudomonadati</taxon>
        <taxon>Pseudomonadota</taxon>
        <taxon>Alphaproteobacteria</taxon>
        <taxon>Sphingomonadales</taxon>
        <taxon>Sphingomonadaceae</taxon>
        <taxon>Sphingomonas</taxon>
    </lineage>
</organism>
<dbReference type="InterPro" id="IPR011761">
    <property type="entry name" value="ATP-grasp"/>
</dbReference>
<dbReference type="PANTHER" id="PTHR42793">
    <property type="entry name" value="COA BINDING DOMAIN CONTAINING PROTEIN"/>
    <property type="match status" value="1"/>
</dbReference>
<keyword evidence="5" id="KW-1185">Reference proteome</keyword>